<sequence>MTNPHHIPSHTIIQLIIACYLSTQFHINDALLPNKIQSFDIASKLKNDLESITKASTDHGNLIHDKPSSVLYPSSIDDIVALVKLSNNCSSPFTVSAKGCGHSVRGQAMSRSGVVIDMTSLNKHDHKNNMNNDAKNENYDSGIRVSWSSSLGYYADVGGEQLWIDVLRATIEHGLAPLSWTDYLYLTVGGTLSNGGISGQSFLHGPQISNVLELDVVTGKGAFVTCSEHINSELFFAVLGGLGQFGIITRARIVLDKAPTRAKWIRLLYEDFTMFTSDQETLISTVNNGPDYVEGSLITDHSPPNNWRSSFYSHAHQSKIHSLLKNNQGLLYSIELVKYYHDDQSVSTIDEEIHSLLKDLNFIPGFIFKKDVTITEFLTRVARTDNEKGSSVQSQAHPWLNLFVPKSRIHDFNAGVLVHIIARHKQTSGPILFYPLNRKKWDDRMSAVVPDEDIFYTLGLLHSCRVDESEDFDRLNNKIMEFCEKAGIRIKQYLPHYKSKEDWAKHFGDKWKIFQERKLKFDPEMILSPGQKIFNYDDRIVYSDV</sequence>
<evidence type="ECO:0000256" key="6">
    <source>
        <dbReference type="ARBA" id="ARBA00023002"/>
    </source>
</evidence>
<feature type="domain" description="FAD-binding PCMH-type" evidence="8">
    <location>
        <begin position="63"/>
        <end position="258"/>
    </location>
</feature>
<evidence type="ECO:0000256" key="1">
    <source>
        <dbReference type="ARBA" id="ARBA00001974"/>
    </source>
</evidence>
<dbReference type="PANTHER" id="PTHR13878:SF127">
    <property type="entry name" value="CYTOKININ DEHYDROGENASE 3"/>
    <property type="match status" value="1"/>
</dbReference>
<reference evidence="9" key="1">
    <citation type="submission" date="2012-08" db="EMBL/GenBank/DDBJ databases">
        <title>Localized high expression of type-A response regulator and cytokinin oxidase/dehydrogenase genes in relation to forchlorfenuron-induced changes of flower morphology in Torenia fournieri Lind.</title>
        <authorList>
            <person name="Niki T."/>
            <person name="Mahesumu T."/>
            <person name="Niki T."/>
            <person name="Nishijima T."/>
        </authorList>
    </citation>
    <scope>NUCLEOTIDE SEQUENCE</scope>
</reference>
<dbReference type="InterPro" id="IPR016169">
    <property type="entry name" value="FAD-bd_PCMH_sub2"/>
</dbReference>
<organism evidence="9">
    <name type="scientific">Torenia fournieri</name>
    <name type="common">wishbone flower</name>
    <dbReference type="NCBI Taxonomy" id="68875"/>
    <lineage>
        <taxon>Eukaryota</taxon>
        <taxon>Viridiplantae</taxon>
        <taxon>Streptophyta</taxon>
        <taxon>Embryophyta</taxon>
        <taxon>Tracheophyta</taxon>
        <taxon>Spermatophyta</taxon>
        <taxon>Magnoliopsida</taxon>
        <taxon>eudicotyledons</taxon>
        <taxon>Gunneridae</taxon>
        <taxon>Pentapetalae</taxon>
        <taxon>asterids</taxon>
        <taxon>lamiids</taxon>
        <taxon>Lamiales</taxon>
        <taxon>Linderniaceae</taxon>
        <taxon>Torenia</taxon>
    </lineage>
</organism>
<dbReference type="SUPFAM" id="SSF55103">
    <property type="entry name" value="FAD-linked oxidases, C-terminal domain"/>
    <property type="match status" value="1"/>
</dbReference>
<evidence type="ECO:0000256" key="3">
    <source>
        <dbReference type="ARBA" id="ARBA00011928"/>
    </source>
</evidence>
<dbReference type="PANTHER" id="PTHR13878">
    <property type="entry name" value="GULONOLACTONE OXIDASE"/>
    <property type="match status" value="1"/>
</dbReference>
<dbReference type="PROSITE" id="PS00862">
    <property type="entry name" value="OX2_COVAL_FAD"/>
    <property type="match status" value="1"/>
</dbReference>
<accession>L8AW47</accession>
<evidence type="ECO:0000256" key="5">
    <source>
        <dbReference type="ARBA" id="ARBA00022827"/>
    </source>
</evidence>
<dbReference type="InterPro" id="IPR016164">
    <property type="entry name" value="FAD-linked_Oxase-like_C"/>
</dbReference>
<dbReference type="GO" id="GO:0071949">
    <property type="term" value="F:FAD binding"/>
    <property type="evidence" value="ECO:0007669"/>
    <property type="project" value="InterPro"/>
</dbReference>
<gene>
    <name evidence="9" type="primary">TfCKX5</name>
</gene>
<comment type="catalytic activity">
    <reaction evidence="7">
        <text>N(6)-dimethylallyladenine + A + H2O = 3-methyl-2-butenal + adenine + AH2</text>
        <dbReference type="Rhea" id="RHEA:13625"/>
        <dbReference type="ChEBI" id="CHEBI:13193"/>
        <dbReference type="ChEBI" id="CHEBI:15377"/>
        <dbReference type="ChEBI" id="CHEBI:15825"/>
        <dbReference type="ChEBI" id="CHEBI:16708"/>
        <dbReference type="ChEBI" id="CHEBI:17499"/>
        <dbReference type="ChEBI" id="CHEBI:17660"/>
        <dbReference type="EC" id="1.5.99.12"/>
    </reaction>
</comment>
<dbReference type="AlphaFoldDB" id="L8AW47"/>
<comment type="similarity">
    <text evidence="2">Belongs to the oxygen-dependent FAD-linked oxidoreductase family.</text>
</comment>
<dbReference type="SUPFAM" id="SSF56176">
    <property type="entry name" value="FAD-binding/transporter-associated domain-like"/>
    <property type="match status" value="1"/>
</dbReference>
<dbReference type="InterPro" id="IPR006093">
    <property type="entry name" value="Oxy_OxRdtase_FAD_BS"/>
</dbReference>
<evidence type="ECO:0000256" key="2">
    <source>
        <dbReference type="ARBA" id="ARBA00005466"/>
    </source>
</evidence>
<dbReference type="Pfam" id="PF09265">
    <property type="entry name" value="Cytokin-bind"/>
    <property type="match status" value="1"/>
</dbReference>
<dbReference type="PROSITE" id="PS51387">
    <property type="entry name" value="FAD_PCMH"/>
    <property type="match status" value="1"/>
</dbReference>
<dbReference type="InterPro" id="IPR036318">
    <property type="entry name" value="FAD-bd_PCMH-like_sf"/>
</dbReference>
<keyword evidence="5" id="KW-0274">FAD</keyword>
<keyword evidence="4" id="KW-0285">Flavoprotein</keyword>
<protein>
    <recommendedName>
        <fullName evidence="3">cytokinin dehydrogenase</fullName>
        <ecNumber evidence="3">1.5.99.12</ecNumber>
    </recommendedName>
</protein>
<evidence type="ECO:0000256" key="4">
    <source>
        <dbReference type="ARBA" id="ARBA00022630"/>
    </source>
</evidence>
<name>L8AW47_9LAMI</name>
<dbReference type="InterPro" id="IPR050432">
    <property type="entry name" value="FAD-linked_Oxidoreductases_BP"/>
</dbReference>
<keyword evidence="6" id="KW-0560">Oxidoreductase</keyword>
<dbReference type="Pfam" id="PF01565">
    <property type="entry name" value="FAD_binding_4"/>
    <property type="match status" value="2"/>
</dbReference>
<dbReference type="GO" id="GO:0019139">
    <property type="term" value="F:cytokinin dehydrogenase activity"/>
    <property type="evidence" value="ECO:0007669"/>
    <property type="project" value="UniProtKB-EC"/>
</dbReference>
<comment type="cofactor">
    <cofactor evidence="1">
        <name>FAD</name>
        <dbReference type="ChEBI" id="CHEBI:57692"/>
    </cofactor>
</comment>
<dbReference type="InterPro" id="IPR006094">
    <property type="entry name" value="Oxid_FAD_bind_N"/>
</dbReference>
<evidence type="ECO:0000256" key="7">
    <source>
        <dbReference type="ARBA" id="ARBA00048224"/>
    </source>
</evidence>
<evidence type="ECO:0000259" key="8">
    <source>
        <dbReference type="PROSITE" id="PS51387"/>
    </source>
</evidence>
<dbReference type="EMBL" id="AB740039">
    <property type="protein sequence ID" value="BAM74651.1"/>
    <property type="molecule type" value="mRNA"/>
</dbReference>
<dbReference type="InterPro" id="IPR016170">
    <property type="entry name" value="Cytok_DH_C_sf"/>
</dbReference>
<dbReference type="GO" id="GO:0009690">
    <property type="term" value="P:cytokinin metabolic process"/>
    <property type="evidence" value="ECO:0007669"/>
    <property type="project" value="InterPro"/>
</dbReference>
<dbReference type="EC" id="1.5.99.12" evidence="3"/>
<dbReference type="Gene3D" id="3.40.462.10">
    <property type="entry name" value="FAD-linked oxidases, C-terminal domain"/>
    <property type="match status" value="1"/>
</dbReference>
<dbReference type="InterPro" id="IPR015345">
    <property type="entry name" value="Cytokinin_DH_FAD/cytokin-bd"/>
</dbReference>
<dbReference type="Gene3D" id="3.30.43.10">
    <property type="entry name" value="Uridine Diphospho-n-acetylenolpyruvylglucosamine Reductase, domain 2"/>
    <property type="match status" value="1"/>
</dbReference>
<evidence type="ECO:0000313" key="9">
    <source>
        <dbReference type="EMBL" id="BAM74651.1"/>
    </source>
</evidence>
<dbReference type="Gene3D" id="3.30.465.10">
    <property type="match status" value="1"/>
</dbReference>
<dbReference type="InterPro" id="IPR016167">
    <property type="entry name" value="FAD-bd_PCMH_sub1"/>
</dbReference>
<proteinExistence type="evidence at transcript level"/>
<dbReference type="InterPro" id="IPR016166">
    <property type="entry name" value="FAD-bd_PCMH"/>
</dbReference>